<evidence type="ECO:0000313" key="2">
    <source>
        <dbReference type="Proteomes" id="UP001374893"/>
    </source>
</evidence>
<name>A0ABM7RFM2_9BACT</name>
<accession>A0ABM7RFM2</accession>
<reference evidence="1 2" key="1">
    <citation type="submission" date="2021-06" db="EMBL/GenBank/DDBJ databases">
        <title>Complete genome of Haloferula helveola possessing various polysaccharide degrading enzymes.</title>
        <authorList>
            <person name="Takami H."/>
            <person name="Huang C."/>
            <person name="Hamasaki K."/>
        </authorList>
    </citation>
    <scope>NUCLEOTIDE SEQUENCE [LARGE SCALE GENOMIC DNA]</scope>
    <source>
        <strain evidence="1 2">CN-1</strain>
    </source>
</reference>
<sequence>MTKITGEDRSGDGLIASLLQKVEGHPLLDEARRQKICRGPDLIPFGRQTIERMLIEDEHKETILAFVNGPEDECPTLSFFTASEQFEPLSGSGRHYMFFFSPDHSRLLYAGVGTWKA</sequence>
<gene>
    <name evidence="1" type="ORF">HAHE_24400</name>
</gene>
<organism evidence="1 2">
    <name type="scientific">Haloferula helveola</name>
    <dbReference type="NCBI Taxonomy" id="490095"/>
    <lineage>
        <taxon>Bacteria</taxon>
        <taxon>Pseudomonadati</taxon>
        <taxon>Verrucomicrobiota</taxon>
        <taxon>Verrucomicrobiia</taxon>
        <taxon>Verrucomicrobiales</taxon>
        <taxon>Verrucomicrobiaceae</taxon>
        <taxon>Haloferula</taxon>
    </lineage>
</organism>
<dbReference type="RefSeq" id="WP_338684823.1">
    <property type="nucleotide sequence ID" value="NZ_AP024702.1"/>
</dbReference>
<evidence type="ECO:0000313" key="1">
    <source>
        <dbReference type="EMBL" id="BCX48532.1"/>
    </source>
</evidence>
<dbReference type="EMBL" id="AP024702">
    <property type="protein sequence ID" value="BCX48532.1"/>
    <property type="molecule type" value="Genomic_DNA"/>
</dbReference>
<dbReference type="Proteomes" id="UP001374893">
    <property type="component" value="Chromosome"/>
</dbReference>
<proteinExistence type="predicted"/>
<protein>
    <submittedName>
        <fullName evidence="1">Uncharacterized protein</fullName>
    </submittedName>
</protein>
<keyword evidence="2" id="KW-1185">Reference proteome</keyword>